<accession>Q7V6W7</accession>
<dbReference type="RefSeq" id="WP_011130389.1">
    <property type="nucleotide sequence ID" value="NC_005071.1"/>
</dbReference>
<dbReference type="Proteomes" id="UP000001423">
    <property type="component" value="Chromosome"/>
</dbReference>
<dbReference type="eggNOG" id="ENOG50320JV">
    <property type="taxonomic scope" value="Bacteria"/>
</dbReference>
<reference evidence="2 3" key="1">
    <citation type="journal article" date="2003" name="Nature">
        <title>Genome divergence in two Prochlorococcus ecotypes reflects oceanic niche differentiation.</title>
        <authorList>
            <person name="Rocap G."/>
            <person name="Larimer F.W."/>
            <person name="Lamerdin J.E."/>
            <person name="Malfatti S."/>
            <person name="Chain P."/>
            <person name="Ahlgren N.A."/>
            <person name="Arellano A."/>
            <person name="Coleman M."/>
            <person name="Hauser L."/>
            <person name="Hess W.R."/>
            <person name="Johnson Z.I."/>
            <person name="Land M.L."/>
            <person name="Lindell D."/>
            <person name="Post A.F."/>
            <person name="Regala W."/>
            <person name="Shah M."/>
            <person name="Shaw S.L."/>
            <person name="Steglich C."/>
            <person name="Sullivan M.B."/>
            <person name="Ting C.S."/>
            <person name="Tolonen A."/>
            <person name="Webb E.A."/>
            <person name="Zinser E.R."/>
            <person name="Chisholm S.W."/>
        </authorList>
    </citation>
    <scope>NUCLEOTIDE SEQUENCE [LARGE SCALE GENOMIC DNA]</scope>
    <source>
        <strain evidence="3">MIT 9313</strain>
    </source>
</reference>
<dbReference type="HOGENOM" id="CLU_185276_0_0_3"/>
<name>Q7V6W7_PROMM</name>
<dbReference type="EMBL" id="BX548175">
    <property type="protein sequence ID" value="CAE21192.1"/>
    <property type="molecule type" value="Genomic_DNA"/>
</dbReference>
<proteinExistence type="predicted"/>
<dbReference type="KEGG" id="pmt:PMT_1017"/>
<organism evidence="2 3">
    <name type="scientific">Prochlorococcus marinus (strain MIT 9313)</name>
    <dbReference type="NCBI Taxonomy" id="74547"/>
    <lineage>
        <taxon>Bacteria</taxon>
        <taxon>Bacillati</taxon>
        <taxon>Cyanobacteriota</taxon>
        <taxon>Cyanophyceae</taxon>
        <taxon>Synechococcales</taxon>
        <taxon>Prochlorococcaceae</taxon>
        <taxon>Prochlorococcus</taxon>
    </lineage>
</organism>
<sequence>MYSLFDEFFSSASFYKTRPRVSVISDSEFKADQDRQNAERVSHLENVRADLLDSVNKVEAQIEALQTALAQAKQVIKAPIAEPAAAKEICLRSA</sequence>
<evidence type="ECO:0000313" key="2">
    <source>
        <dbReference type="EMBL" id="CAE21192.1"/>
    </source>
</evidence>
<gene>
    <name evidence="2" type="ordered locus">PMT_1017</name>
</gene>
<keyword evidence="1" id="KW-0175">Coiled coil</keyword>
<evidence type="ECO:0000256" key="1">
    <source>
        <dbReference type="SAM" id="Coils"/>
    </source>
</evidence>
<evidence type="ECO:0000313" key="3">
    <source>
        <dbReference type="Proteomes" id="UP000001423"/>
    </source>
</evidence>
<keyword evidence="3" id="KW-1185">Reference proteome</keyword>
<dbReference type="AlphaFoldDB" id="Q7V6W7"/>
<feature type="coiled-coil region" evidence="1">
    <location>
        <begin position="48"/>
        <end position="75"/>
    </location>
</feature>
<protein>
    <submittedName>
        <fullName evidence="2">Uncharacterized protein</fullName>
    </submittedName>
</protein>